<proteinExistence type="inferred from homology"/>
<accession>A0A833DTE8</accession>
<dbReference type="AlphaFoldDB" id="A0A833DTE8"/>
<dbReference type="PIRSF" id="PIRSF004944">
    <property type="entry name" value="UCP004944_hydrls"/>
    <property type="match status" value="1"/>
</dbReference>
<dbReference type="SMART" id="SM00849">
    <property type="entry name" value="Lactamase_B"/>
    <property type="match status" value="1"/>
</dbReference>
<dbReference type="PANTHER" id="PTHR43546">
    <property type="entry name" value="UPF0173 METAL-DEPENDENT HYDROLASE MJ1163-RELATED"/>
    <property type="match status" value="1"/>
</dbReference>
<dbReference type="Proteomes" id="UP000605805">
    <property type="component" value="Unassembled WGS sequence"/>
</dbReference>
<sequence length="307" mass="35017">MEIRLLAFESLGVRSQATFIQTRDATIIIDPSAALAPRRYGLAPHRREVERLIYLFDVISDFLRESEVIIVTHYHYDHHDPARFIDPELYRGKRLLIKDPKNNINVSQRVRAHRFLSIVKDRVRSIEVADSATIVIGRTKITVSTPVPHGEDSKLGYVIELCIDDGDTRVLYTSDVEGAPLQQQIDFALKCRPHIAIMDGVPTYLIGRGYSYESLKSALNSLMKLLEVSELECIVYDHHAARELNYMETIASAIERARALGKRIVSAAEFMGLEPLFLEAMRKKLYMEEPISGIEMLKSRRLSLSYE</sequence>
<evidence type="ECO:0000313" key="4">
    <source>
        <dbReference type="Proteomes" id="UP000605805"/>
    </source>
</evidence>
<comment type="similarity">
    <text evidence="1">Belongs to the UPF0282 family.</text>
</comment>
<dbReference type="NCBIfam" id="NF003287">
    <property type="entry name" value="PRK04286.1-1"/>
    <property type="match status" value="1"/>
</dbReference>
<feature type="domain" description="Metallo-beta-lactamase" evidence="2">
    <location>
        <begin position="14"/>
        <end position="239"/>
    </location>
</feature>
<dbReference type="Gene3D" id="3.60.15.10">
    <property type="entry name" value="Ribonuclease Z/Hydroxyacylglutathione hydrolase-like"/>
    <property type="match status" value="1"/>
</dbReference>
<gene>
    <name evidence="3" type="ORF">EYH02_03930</name>
</gene>
<organism evidence="3 4">
    <name type="scientific">Ignisphaera aggregans</name>
    <dbReference type="NCBI Taxonomy" id="334771"/>
    <lineage>
        <taxon>Archaea</taxon>
        <taxon>Thermoproteota</taxon>
        <taxon>Thermoprotei</taxon>
        <taxon>Desulfurococcales</taxon>
        <taxon>Desulfurococcaceae</taxon>
        <taxon>Ignisphaera</taxon>
    </lineage>
</organism>
<dbReference type="InterPro" id="IPR036866">
    <property type="entry name" value="RibonucZ/Hydroxyglut_hydro"/>
</dbReference>
<dbReference type="HAMAP" id="MF_01406">
    <property type="entry name" value="UPF0282"/>
    <property type="match status" value="1"/>
</dbReference>
<reference evidence="3" key="1">
    <citation type="journal article" date="2020" name="ISME J.">
        <title>Gammaproteobacteria mediating utilization of methyl-, sulfur- and petroleum organic compounds in deep ocean hydrothermal plumes.</title>
        <authorList>
            <person name="Zhou Z."/>
            <person name="Liu Y."/>
            <person name="Pan J."/>
            <person name="Cron B.R."/>
            <person name="Toner B.M."/>
            <person name="Anantharaman K."/>
            <person name="Breier J.A."/>
            <person name="Dick G.J."/>
            <person name="Li M."/>
        </authorList>
    </citation>
    <scope>NUCLEOTIDE SEQUENCE</scope>
    <source>
        <strain evidence="3">SZUA-1435</strain>
    </source>
</reference>
<name>A0A833DTE8_9CREN</name>
<evidence type="ECO:0000313" key="3">
    <source>
        <dbReference type="EMBL" id="HIP57202.1"/>
    </source>
</evidence>
<dbReference type="SUPFAM" id="SSF56281">
    <property type="entry name" value="Metallo-hydrolase/oxidoreductase"/>
    <property type="match status" value="1"/>
</dbReference>
<evidence type="ECO:0000256" key="1">
    <source>
        <dbReference type="HAMAP-Rule" id="MF_01406"/>
    </source>
</evidence>
<dbReference type="EMBL" id="DQTV01000073">
    <property type="protein sequence ID" value="HIP57202.1"/>
    <property type="molecule type" value="Genomic_DNA"/>
</dbReference>
<protein>
    <recommendedName>
        <fullName evidence="1">UPF0282 protein EYH02_03930</fullName>
    </recommendedName>
</protein>
<dbReference type="InterPro" id="IPR014426">
    <property type="entry name" value="UPF0282_hydrls"/>
</dbReference>
<dbReference type="InterPro" id="IPR001279">
    <property type="entry name" value="Metallo-B-lactamas"/>
</dbReference>
<dbReference type="PANTHER" id="PTHR43546:SF4">
    <property type="entry name" value="UPF0282 PROTEIN MJ1629"/>
    <property type="match status" value="1"/>
</dbReference>
<evidence type="ECO:0000259" key="2">
    <source>
        <dbReference type="SMART" id="SM00849"/>
    </source>
</evidence>
<dbReference type="InterPro" id="IPR050114">
    <property type="entry name" value="UPF0173_UPF0282_UlaG_hydrolase"/>
</dbReference>
<comment type="caution">
    <text evidence="3">The sequence shown here is derived from an EMBL/GenBank/DDBJ whole genome shotgun (WGS) entry which is preliminary data.</text>
</comment>